<keyword evidence="3" id="KW-1185">Reference proteome</keyword>
<dbReference type="InParanoid" id="A0A7J6IUR3"/>
<accession>A0A7J6IUR3</accession>
<dbReference type="RefSeq" id="XP_031892341.2">
    <property type="nucleotide sequence ID" value="XM_032022611.2"/>
</dbReference>
<evidence type="ECO:0000313" key="3">
    <source>
        <dbReference type="Proteomes" id="UP000011096"/>
    </source>
</evidence>
<organism evidence="2 3">
    <name type="scientific">Colletotrichum fructicola (strain Nara gc5)</name>
    <name type="common">Anthracnose fungus</name>
    <name type="synonym">Colletotrichum gloeosporioides (strain Nara gc5)</name>
    <dbReference type="NCBI Taxonomy" id="1213859"/>
    <lineage>
        <taxon>Eukaryota</taxon>
        <taxon>Fungi</taxon>
        <taxon>Dikarya</taxon>
        <taxon>Ascomycota</taxon>
        <taxon>Pezizomycotina</taxon>
        <taxon>Sordariomycetes</taxon>
        <taxon>Hypocreomycetidae</taxon>
        <taxon>Glomerellales</taxon>
        <taxon>Glomerellaceae</taxon>
        <taxon>Colletotrichum</taxon>
        <taxon>Colletotrichum gloeosporioides species complex</taxon>
    </lineage>
</organism>
<dbReference type="EMBL" id="ANPB02000006">
    <property type="protein sequence ID" value="KAF4480853.1"/>
    <property type="molecule type" value="Genomic_DNA"/>
</dbReference>
<dbReference type="Proteomes" id="UP000011096">
    <property type="component" value="Unassembled WGS sequence"/>
</dbReference>
<dbReference type="GeneID" id="43606804"/>
<sequence length="451" mass="46724">MAAAGCFEAPTKAESPEEMRPKRKRTSRSEPTSHGLSLSTARGIQNSPPDDCFDSMSYRLGTRLDPAHWAPEKVIDLKQMVASSRIAIVASAFAVGASAAVINRRQQQDNGWLATDYQWGCSPGGCSSQFNLLGFEGVPSGAPAFDVVCSPIYIQQDWIACKNRDGSTMAPESVVYAVWKAGPDNDKQYINIAHVYYRQEDGLYYDAESASAGFLPEKGGTEWFAIATVNPASESHLPPVVNSDAPTQTVQADTETGIPDLVNAEDPVATSTDGSVPDPVPAAGEDIPAPDPTEDPANDPTPTDESAPVADPTATEAFTPAVDPPAPTDDGTPAADPTPTDESTPAADPSPTDDGTPAADPTPTDESTPTGDSTPAEDPTPAADPTPESTPESTPSEDPVPSGDGPSNTVTSDMPDGVVLSQPLQSDVVLSQPLQNTVPGTGTIPAGGNGA</sequence>
<gene>
    <name evidence="2" type="primary">olpB</name>
    <name evidence="2" type="ORF">CGGC5_v010700</name>
</gene>
<reference evidence="2 3" key="1">
    <citation type="submission" date="2012-08" db="EMBL/GenBank/DDBJ databases">
        <authorList>
            <person name="Gan P.H.P."/>
            <person name="Ikeda K."/>
            <person name="Irieda H."/>
            <person name="Narusaka M."/>
            <person name="O'Connell R.J."/>
            <person name="Narusaka Y."/>
            <person name="Takano Y."/>
            <person name="Kubo Y."/>
            <person name="Shirasu K."/>
        </authorList>
    </citation>
    <scope>NUCLEOTIDE SEQUENCE [LARGE SCALE GENOMIC DNA]</scope>
    <source>
        <strain evidence="2 3">Nara gc5</strain>
    </source>
</reference>
<name>A0A7J6IUR3_COLFN</name>
<dbReference type="AlphaFoldDB" id="A0A7J6IUR3"/>
<feature type="compositionally biased region" description="Low complexity" evidence="1">
    <location>
        <begin position="328"/>
        <end position="349"/>
    </location>
</feature>
<feature type="region of interest" description="Disordered" evidence="1">
    <location>
        <begin position="1"/>
        <end position="50"/>
    </location>
</feature>
<feature type="region of interest" description="Disordered" evidence="1">
    <location>
        <begin position="264"/>
        <end position="451"/>
    </location>
</feature>
<comment type="caution">
    <text evidence="2">The sequence shown here is derived from an EMBL/GenBank/DDBJ whole genome shotgun (WGS) entry which is preliminary data.</text>
</comment>
<feature type="compositionally biased region" description="Polar residues" evidence="1">
    <location>
        <begin position="29"/>
        <end position="48"/>
    </location>
</feature>
<proteinExistence type="predicted"/>
<feature type="compositionally biased region" description="Low complexity" evidence="1">
    <location>
        <begin position="372"/>
        <end position="399"/>
    </location>
</feature>
<feature type="compositionally biased region" description="Polar residues" evidence="1">
    <location>
        <begin position="422"/>
        <end position="440"/>
    </location>
</feature>
<evidence type="ECO:0000313" key="2">
    <source>
        <dbReference type="EMBL" id="KAF4480853.1"/>
    </source>
</evidence>
<reference evidence="2 3" key="2">
    <citation type="submission" date="2020-04" db="EMBL/GenBank/DDBJ databases">
        <title>Genome sequencing and assembly of multiple isolates from the Colletotrichum gloeosporioides species complex.</title>
        <authorList>
            <person name="Gan P."/>
            <person name="Shirasu K."/>
        </authorList>
    </citation>
    <scope>NUCLEOTIDE SEQUENCE [LARGE SCALE GENOMIC DNA]</scope>
    <source>
        <strain evidence="2 3">Nara gc5</strain>
    </source>
</reference>
<protein>
    <submittedName>
        <fullName evidence="2">Cell surface glycoprotein 1</fullName>
    </submittedName>
</protein>
<dbReference type="OrthoDB" id="3490397at2759"/>
<evidence type="ECO:0000256" key="1">
    <source>
        <dbReference type="SAM" id="MobiDB-lite"/>
    </source>
</evidence>